<evidence type="ECO:0000256" key="1">
    <source>
        <dbReference type="SAM" id="Coils"/>
    </source>
</evidence>
<gene>
    <name evidence="3" type="primary">LOC111020287</name>
</gene>
<dbReference type="GO" id="GO:0048364">
    <property type="term" value="P:root development"/>
    <property type="evidence" value="ECO:0007669"/>
    <property type="project" value="InterPro"/>
</dbReference>
<name>A0A6J1DI81_MOMCH</name>
<keyword evidence="2" id="KW-1185">Reference proteome</keyword>
<dbReference type="Pfam" id="PF03087">
    <property type="entry name" value="BPS1"/>
    <property type="match status" value="1"/>
</dbReference>
<dbReference type="GO" id="GO:0048367">
    <property type="term" value="P:shoot system development"/>
    <property type="evidence" value="ECO:0007669"/>
    <property type="project" value="InterPro"/>
</dbReference>
<dbReference type="AlphaFoldDB" id="A0A6J1DI81"/>
<feature type="coiled-coil region" evidence="1">
    <location>
        <begin position="258"/>
        <end position="292"/>
    </location>
</feature>
<keyword evidence="1" id="KW-0175">Coiled coil</keyword>
<protein>
    <submittedName>
        <fullName evidence="3">Uncharacterized protein LOC111020287</fullName>
    </submittedName>
</protein>
<dbReference type="RefSeq" id="XP_022152601.1">
    <property type="nucleotide sequence ID" value="XM_022296909.1"/>
</dbReference>
<sequence>MVILVHPIDKFFSKLEDHKHHESEALSTAIDRFLSEVSIRLNDLGLDSKKPSSEILSFRWIKRCIALLRVQHRAFAKLIVEIDYPLRKQDASSGDDFLKYTLKLLELLNSISSSLSHLGQVRLELSHALSLVDSSPSSAIDRLKPIESSSFTRDSIKGDGTGEICLEVAKSGKDSVVYRSLMIMQQISLWVCGIVISGLSGNAEPLMGLRKSAGKLGVSSLNRLDSIVHQEICESGVRLKEVKEANDAVELLVASMAAGKTRDAAEDLQKRLEILEKEMDDLRKEVDSLFSDVLEERSKLLDCLRQINQ</sequence>
<dbReference type="PANTHER" id="PTHR31509">
    <property type="entry name" value="BPS1-LIKE PROTEIN"/>
    <property type="match status" value="1"/>
</dbReference>
<proteinExistence type="predicted"/>
<dbReference type="Proteomes" id="UP000504603">
    <property type="component" value="Unplaced"/>
</dbReference>
<organism evidence="2 3">
    <name type="scientific">Momordica charantia</name>
    <name type="common">Bitter gourd</name>
    <name type="synonym">Balsam pear</name>
    <dbReference type="NCBI Taxonomy" id="3673"/>
    <lineage>
        <taxon>Eukaryota</taxon>
        <taxon>Viridiplantae</taxon>
        <taxon>Streptophyta</taxon>
        <taxon>Embryophyta</taxon>
        <taxon>Tracheophyta</taxon>
        <taxon>Spermatophyta</taxon>
        <taxon>Magnoliopsida</taxon>
        <taxon>eudicotyledons</taxon>
        <taxon>Gunneridae</taxon>
        <taxon>Pentapetalae</taxon>
        <taxon>rosids</taxon>
        <taxon>fabids</taxon>
        <taxon>Cucurbitales</taxon>
        <taxon>Cucurbitaceae</taxon>
        <taxon>Momordiceae</taxon>
        <taxon>Momordica</taxon>
    </lineage>
</organism>
<accession>A0A6J1DI81</accession>
<reference evidence="3" key="1">
    <citation type="submission" date="2025-08" db="UniProtKB">
        <authorList>
            <consortium name="RefSeq"/>
        </authorList>
    </citation>
    <scope>IDENTIFICATION</scope>
    <source>
        <strain evidence="3">OHB3-1</strain>
    </source>
</reference>
<dbReference type="OrthoDB" id="985898at2759"/>
<dbReference type="GeneID" id="111020287"/>
<evidence type="ECO:0000313" key="2">
    <source>
        <dbReference type="Proteomes" id="UP000504603"/>
    </source>
</evidence>
<evidence type="ECO:0000313" key="3">
    <source>
        <dbReference type="RefSeq" id="XP_022152601.1"/>
    </source>
</evidence>
<dbReference type="InterPro" id="IPR004320">
    <property type="entry name" value="BPS1_pln"/>
</dbReference>
<dbReference type="KEGG" id="mcha:111020287"/>